<dbReference type="EMBL" id="ABVL01000009">
    <property type="protein sequence ID" value="EDY19134.1"/>
    <property type="molecule type" value="Genomic_DNA"/>
</dbReference>
<dbReference type="AlphaFoldDB" id="B4D323"/>
<proteinExistence type="predicted"/>
<evidence type="ECO:0008006" key="4">
    <source>
        <dbReference type="Google" id="ProtNLM"/>
    </source>
</evidence>
<protein>
    <recommendedName>
        <fullName evidence="4">Glycoside hydrolase family 42 N-terminal domain-containing protein</fullName>
    </recommendedName>
</protein>
<feature type="chain" id="PRO_5002802389" description="Glycoside hydrolase family 42 N-terminal domain-containing protein" evidence="1">
    <location>
        <begin position="22"/>
        <end position="541"/>
    </location>
</feature>
<feature type="signal peptide" evidence="1">
    <location>
        <begin position="1"/>
        <end position="21"/>
    </location>
</feature>
<reference evidence="2 3" key="1">
    <citation type="journal article" date="2011" name="J. Bacteriol.">
        <title>Genome sequence of Chthoniobacter flavus Ellin428, an aerobic heterotrophic soil bacterium.</title>
        <authorList>
            <person name="Kant R."/>
            <person name="van Passel M.W."/>
            <person name="Palva A."/>
            <person name="Lucas S."/>
            <person name="Lapidus A."/>
            <person name="Glavina Del Rio T."/>
            <person name="Dalin E."/>
            <person name="Tice H."/>
            <person name="Bruce D."/>
            <person name="Goodwin L."/>
            <person name="Pitluck S."/>
            <person name="Larimer F.W."/>
            <person name="Land M.L."/>
            <person name="Hauser L."/>
            <person name="Sangwan P."/>
            <person name="de Vos W.M."/>
            <person name="Janssen P.H."/>
            <person name="Smidt H."/>
        </authorList>
    </citation>
    <scope>NUCLEOTIDE SEQUENCE [LARGE SCALE GENOMIC DNA]</scope>
    <source>
        <strain evidence="2 3">Ellin428</strain>
    </source>
</reference>
<evidence type="ECO:0000256" key="1">
    <source>
        <dbReference type="SAM" id="SignalP"/>
    </source>
</evidence>
<sequence length="541" mass="60575" precursor="true">MTSLRSLLVVALFFVCCAATAAPKVTCTFDDNGLASLSYGDVQFIKSGAPRVSNVLFSDDKGGEVSADKTSPTISFDRVAQRYSYSLPWGAVRCRYQLAGNRLNVELTLENDTAGPMSGVELDLMELQFPRRPAGTPWEKRFQMISDNDGDITAQVADYKTGVLTFCNDDPTSAIRAGFSPGAAPPAETWLLRVTSQERTGPKPPVFVEPRGTKTFHFSIRFTEPGVPLKEIAGDIIDKFVAAHPFQLKWPDRRPIGMFSLASGAHSSPTNPRGWFGEPKDDFVGKNGIKHFREKVFEVADRAIGILKSMGAQGMIFWDMEGEEYSNINFVGDPRMTATLAPEMEAVAPELFERFHKAGLRTGVCIRPSRIVPGWDGKSKWQHSHMGFDVVEEMNQKIIYARKRLGCLLFYVDTNVRYFNTPDGKVDSRLLEGAAFKKLADAHPDILLIPEIPRLEYWSCTAPYQELRPHFFGNHAATDPRVLEFYPRAFSVINPIDGPAKERRAELVAGQRRGDTLLFRCWFPDEQNQLFKSILDEAKRK</sequence>
<evidence type="ECO:0000313" key="3">
    <source>
        <dbReference type="Proteomes" id="UP000005824"/>
    </source>
</evidence>
<keyword evidence="3" id="KW-1185">Reference proteome</keyword>
<name>B4D323_9BACT</name>
<dbReference type="InParanoid" id="B4D323"/>
<evidence type="ECO:0000313" key="2">
    <source>
        <dbReference type="EMBL" id="EDY19134.1"/>
    </source>
</evidence>
<comment type="caution">
    <text evidence="2">The sequence shown here is derived from an EMBL/GenBank/DDBJ whole genome shotgun (WGS) entry which is preliminary data.</text>
</comment>
<dbReference type="RefSeq" id="WP_006980636.1">
    <property type="nucleotide sequence ID" value="NZ_ABVL01000009.1"/>
</dbReference>
<dbReference type="Proteomes" id="UP000005824">
    <property type="component" value="Unassembled WGS sequence"/>
</dbReference>
<keyword evidence="1" id="KW-0732">Signal</keyword>
<accession>B4D323</accession>
<organism evidence="2 3">
    <name type="scientific">Chthoniobacter flavus Ellin428</name>
    <dbReference type="NCBI Taxonomy" id="497964"/>
    <lineage>
        <taxon>Bacteria</taxon>
        <taxon>Pseudomonadati</taxon>
        <taxon>Verrucomicrobiota</taxon>
        <taxon>Spartobacteria</taxon>
        <taxon>Chthoniobacterales</taxon>
        <taxon>Chthoniobacteraceae</taxon>
        <taxon>Chthoniobacter</taxon>
    </lineage>
</organism>
<gene>
    <name evidence="2" type="ORF">CfE428DRAFT_3311</name>
</gene>